<dbReference type="Proteomes" id="UP000186132">
    <property type="component" value="Unassembled WGS sequence"/>
</dbReference>
<dbReference type="SUPFAM" id="SSF53474">
    <property type="entry name" value="alpha/beta-Hydrolases"/>
    <property type="match status" value="1"/>
</dbReference>
<dbReference type="InterPro" id="IPR001031">
    <property type="entry name" value="Thioesterase"/>
</dbReference>
<dbReference type="Pfam" id="PF00975">
    <property type="entry name" value="Thioesterase"/>
    <property type="match status" value="1"/>
</dbReference>
<dbReference type="Gene3D" id="3.40.50.1820">
    <property type="entry name" value="alpha/beta hydrolase"/>
    <property type="match status" value="1"/>
</dbReference>
<gene>
    <name evidence="2" type="ORF">SAMN05443575_0309</name>
</gene>
<accession>A0A1M5CPV0</accession>
<dbReference type="AlphaFoldDB" id="A0A1M5CPV0"/>
<proteinExistence type="predicted"/>
<keyword evidence="3" id="KW-1185">Reference proteome</keyword>
<dbReference type="EMBL" id="FQVU01000001">
    <property type="protein sequence ID" value="SHF56627.1"/>
    <property type="molecule type" value="Genomic_DNA"/>
</dbReference>
<feature type="domain" description="Thioesterase" evidence="1">
    <location>
        <begin position="62"/>
        <end position="142"/>
    </location>
</feature>
<evidence type="ECO:0000259" key="1">
    <source>
        <dbReference type="Pfam" id="PF00975"/>
    </source>
</evidence>
<evidence type="ECO:0000313" key="2">
    <source>
        <dbReference type="EMBL" id="SHF56627.1"/>
    </source>
</evidence>
<dbReference type="STRING" id="1206085.SAMN05443575_0309"/>
<name>A0A1M5CPV0_9ACTN</name>
<reference evidence="2 3" key="1">
    <citation type="submission" date="2016-11" db="EMBL/GenBank/DDBJ databases">
        <authorList>
            <person name="Jaros S."/>
            <person name="Januszkiewicz K."/>
            <person name="Wedrychowicz H."/>
        </authorList>
    </citation>
    <scope>NUCLEOTIDE SEQUENCE [LARGE SCALE GENOMIC DNA]</scope>
    <source>
        <strain evidence="2 3">DSM 45627</strain>
    </source>
</reference>
<protein>
    <submittedName>
        <fullName evidence="2">Thioesterase domain-containing protein</fullName>
    </submittedName>
</protein>
<dbReference type="InterPro" id="IPR029058">
    <property type="entry name" value="AB_hydrolase_fold"/>
</dbReference>
<organism evidence="2 3">
    <name type="scientific">Jatrophihabitans endophyticus</name>
    <dbReference type="NCBI Taxonomy" id="1206085"/>
    <lineage>
        <taxon>Bacteria</taxon>
        <taxon>Bacillati</taxon>
        <taxon>Actinomycetota</taxon>
        <taxon>Actinomycetes</taxon>
        <taxon>Jatrophihabitantales</taxon>
        <taxon>Jatrophihabitantaceae</taxon>
        <taxon>Jatrophihabitans</taxon>
    </lineage>
</organism>
<evidence type="ECO:0000313" key="3">
    <source>
        <dbReference type="Proteomes" id="UP000186132"/>
    </source>
</evidence>
<sequence length="309" mass="31765">MAYGDGMPAPPDPADPAVRAARERLRSLSPAQRSALVRLAAARSGAGPAAEVETLRPGDGPPLVLVHPVGGELFCYSALVAALGGTFPVLGLDAGALLRGPSRPTVQDVARSYATRLDGTGAATVAGWSFGAVLAFEIARLVTPDRTVVAIDSLPAGAGSSVGLRSTDVELRVGFAEELARSAPLADDVVRLAWDADDAAFVAAAAAALDTSGLGPDESDLAARLTIHRNAAAALERHRSSPGGPAVRVVWALDTATELLEPWRRVSGGEVDGCGIVADHWSLLRAPAVHDVARVLQEVHQQNTKGSPA</sequence>